<dbReference type="InterPro" id="IPR036866">
    <property type="entry name" value="RibonucZ/Hydroxyglut_hydro"/>
</dbReference>
<dbReference type="Gene3D" id="1.10.10.10">
    <property type="entry name" value="Winged helix-like DNA-binding domain superfamily/Winged helix DNA-binding domain"/>
    <property type="match status" value="1"/>
</dbReference>
<dbReference type="OrthoDB" id="9761531at2"/>
<evidence type="ECO:0000313" key="2">
    <source>
        <dbReference type="EMBL" id="TWH82680.1"/>
    </source>
</evidence>
<dbReference type="InterPro" id="IPR050662">
    <property type="entry name" value="Sec-metab_biosynth-thioest"/>
</dbReference>
<evidence type="ECO:0000259" key="1">
    <source>
        <dbReference type="SMART" id="SM00849"/>
    </source>
</evidence>
<keyword evidence="2" id="KW-0378">Hydrolase</keyword>
<accession>A0A562JHL1</accession>
<dbReference type="Gene3D" id="3.60.15.10">
    <property type="entry name" value="Ribonuclease Z/Hydroxyacylglutathione hydrolase-like"/>
    <property type="match status" value="1"/>
</dbReference>
<dbReference type="Proteomes" id="UP000315343">
    <property type="component" value="Unassembled WGS sequence"/>
</dbReference>
<dbReference type="AlphaFoldDB" id="A0A562JHL1"/>
<evidence type="ECO:0000313" key="3">
    <source>
        <dbReference type="Proteomes" id="UP000315343"/>
    </source>
</evidence>
<name>A0A562JHL1_9FIRM</name>
<dbReference type="InterPro" id="IPR001279">
    <property type="entry name" value="Metallo-B-lactamas"/>
</dbReference>
<dbReference type="RefSeq" id="WP_145080692.1">
    <property type="nucleotide sequence ID" value="NZ_JAYFNS010000010.1"/>
</dbReference>
<sequence length="327" mass="38470">MHQKIYSDPDIYRLDIPLPNNPLRNLNCYIIKTNEKNLIIDTGFNMPECLEAMKQGLEELEIDIYKTDMFITHMHSDHTGLVPDLMNENSTIYMSEIDYEYVKMILENFWSKSDESYLMEGFTEEQIDYLKNTNPAKVYNPGRLFKVVTVGDQSKFKIGRYEFKCISTPGHTPGHMCLYLEKEKILFSGDHILFDISPNITRWPNVKNSLEDYLKSLKKIKKLKINTTLPAHRKNDMNVYDRINKLIEHHNDRLKETIDILRKTPGINAYDIAGNMKWSLKGKAWDEAPLQQKWFAVGEVLAHLDYLEEEKKVFKKYEEGNYIYYAN</sequence>
<organism evidence="2 3">
    <name type="scientific">Sedimentibacter saalensis</name>
    <dbReference type="NCBI Taxonomy" id="130788"/>
    <lineage>
        <taxon>Bacteria</taxon>
        <taxon>Bacillati</taxon>
        <taxon>Bacillota</taxon>
        <taxon>Tissierellia</taxon>
        <taxon>Sedimentibacter</taxon>
    </lineage>
</organism>
<proteinExistence type="predicted"/>
<gene>
    <name evidence="2" type="ORF">LY60_00985</name>
</gene>
<feature type="domain" description="Metallo-beta-lactamase" evidence="1">
    <location>
        <begin position="25"/>
        <end position="232"/>
    </location>
</feature>
<comment type="caution">
    <text evidence="2">The sequence shown here is derived from an EMBL/GenBank/DDBJ whole genome shotgun (WGS) entry which is preliminary data.</text>
</comment>
<protein>
    <submittedName>
        <fullName evidence="2">Glyoxylase-like metal-dependent hydrolase (Beta-lactamase superfamily II)</fullName>
    </submittedName>
</protein>
<dbReference type="Pfam" id="PF00753">
    <property type="entry name" value="Lactamase_B"/>
    <property type="match status" value="1"/>
</dbReference>
<dbReference type="InterPro" id="IPR036388">
    <property type="entry name" value="WH-like_DNA-bd_sf"/>
</dbReference>
<dbReference type="EMBL" id="VLKH01000002">
    <property type="protein sequence ID" value="TWH82680.1"/>
    <property type="molecule type" value="Genomic_DNA"/>
</dbReference>
<dbReference type="SUPFAM" id="SSF56281">
    <property type="entry name" value="Metallo-hydrolase/oxidoreductase"/>
    <property type="match status" value="1"/>
</dbReference>
<dbReference type="GO" id="GO:0016787">
    <property type="term" value="F:hydrolase activity"/>
    <property type="evidence" value="ECO:0007669"/>
    <property type="project" value="UniProtKB-KW"/>
</dbReference>
<dbReference type="SMART" id="SM00849">
    <property type="entry name" value="Lactamase_B"/>
    <property type="match status" value="1"/>
</dbReference>
<keyword evidence="3" id="KW-1185">Reference proteome</keyword>
<dbReference type="PANTHER" id="PTHR23131:SF4">
    <property type="entry name" value="METALLO-BETA-LACTAMASE SUPERFAMILY POTEIN"/>
    <property type="match status" value="1"/>
</dbReference>
<reference evidence="2 3" key="1">
    <citation type="submission" date="2019-07" db="EMBL/GenBank/DDBJ databases">
        <title>Genomic Encyclopedia of Type Strains, Phase I: the one thousand microbial genomes (KMG-I) project.</title>
        <authorList>
            <person name="Kyrpides N."/>
        </authorList>
    </citation>
    <scope>NUCLEOTIDE SEQUENCE [LARGE SCALE GENOMIC DNA]</scope>
    <source>
        <strain evidence="2 3">DSM 13558</strain>
    </source>
</reference>
<dbReference type="PANTHER" id="PTHR23131">
    <property type="entry name" value="ENDORIBONUCLEASE LACTB2"/>
    <property type="match status" value="1"/>
</dbReference>